<dbReference type="EMBL" id="SZNK01000001">
    <property type="protein sequence ID" value="TKI59133.1"/>
    <property type="molecule type" value="Genomic_DNA"/>
</dbReference>
<dbReference type="AlphaFoldDB" id="A0A4V6X5Y7"/>
<evidence type="ECO:0000313" key="2">
    <source>
        <dbReference type="EMBL" id="TKI59133.1"/>
    </source>
</evidence>
<evidence type="ECO:0000256" key="1">
    <source>
        <dbReference type="SAM" id="SignalP"/>
    </source>
</evidence>
<keyword evidence="1" id="KW-0732">Signal</keyword>
<keyword evidence="3" id="KW-1185">Reference proteome</keyword>
<evidence type="ECO:0008006" key="4">
    <source>
        <dbReference type="Google" id="ProtNLM"/>
    </source>
</evidence>
<dbReference type="RefSeq" id="WP_137033025.1">
    <property type="nucleotide sequence ID" value="NZ_SZNK01000001.1"/>
</dbReference>
<proteinExistence type="predicted"/>
<protein>
    <recommendedName>
        <fullName evidence="4">PepSY domain-containing protein</fullName>
    </recommendedName>
</protein>
<organism evidence="2 3">
    <name type="scientific">Brevibacillus antibioticus</name>
    <dbReference type="NCBI Taxonomy" id="2570228"/>
    <lineage>
        <taxon>Bacteria</taxon>
        <taxon>Bacillati</taxon>
        <taxon>Bacillota</taxon>
        <taxon>Bacilli</taxon>
        <taxon>Bacillales</taxon>
        <taxon>Paenibacillaceae</taxon>
        <taxon>Brevibacillus</taxon>
    </lineage>
</organism>
<sequence>MKKQTFLAVSIMTLLLSAVVPFASMPAPAYADTQTQLAPEPMKKLAQLDKNVVEAAKQAMQKEAGSLPIELDEITGMNADCWAISAKDNRGEVLVTKKEGTVVSVHVNFKFSEVATDLQNTVMSTLKSMDGTQAFTFDKVDRNSSDVENSWVFRGENVTASIDATTGKLSFVSIKYTSQKMNPKEVDAAQKAMKTLSNGKVTALHPEVSLLKNSDYHLDQVWSFMDRDRTHSVFIGAKTGKVVSAIMYNEFRDSNYVSDGDIPKVFAKPFYTKEKAISAANPMVKKIFNMDLTGYNVSTKYNEYTFTKKGKPTVIASINKKGVFYDFTVTPENGMIN</sequence>
<gene>
    <name evidence="2" type="ORF">E8L90_29115</name>
</gene>
<dbReference type="OrthoDB" id="2633733at2"/>
<comment type="caution">
    <text evidence="2">The sequence shown here is derived from an EMBL/GenBank/DDBJ whole genome shotgun (WGS) entry which is preliminary data.</text>
</comment>
<evidence type="ECO:0000313" key="3">
    <source>
        <dbReference type="Proteomes" id="UP000307841"/>
    </source>
</evidence>
<feature type="signal peptide" evidence="1">
    <location>
        <begin position="1"/>
        <end position="31"/>
    </location>
</feature>
<accession>A0A4V6X5Y7</accession>
<dbReference type="Proteomes" id="UP000307841">
    <property type="component" value="Unassembled WGS sequence"/>
</dbReference>
<reference evidence="2 3" key="1">
    <citation type="submission" date="2019-04" db="EMBL/GenBank/DDBJ databases">
        <title>Whole genome sequencing of Brevibacillus sp. TGS2-1.</title>
        <authorList>
            <person name="Choi A."/>
        </authorList>
    </citation>
    <scope>NUCLEOTIDE SEQUENCE [LARGE SCALE GENOMIC DNA]</scope>
    <source>
        <strain evidence="2 3">TGS2-1</strain>
    </source>
</reference>
<name>A0A4V6X5Y7_9BACL</name>
<feature type="chain" id="PRO_5020908263" description="PepSY domain-containing protein" evidence="1">
    <location>
        <begin position="32"/>
        <end position="337"/>
    </location>
</feature>